<evidence type="ECO:0000313" key="8">
    <source>
        <dbReference type="EMBL" id="KND99604.1"/>
    </source>
</evidence>
<dbReference type="Proteomes" id="UP000037122">
    <property type="component" value="Unassembled WGS sequence"/>
</dbReference>
<dbReference type="InterPro" id="IPR013057">
    <property type="entry name" value="AA_transpt_TM"/>
</dbReference>
<dbReference type="VEuPathDB" id="FungiDB:B9J08_001536"/>
<keyword evidence="3 6" id="KW-0812">Transmembrane</keyword>
<keyword evidence="5 6" id="KW-0472">Membrane</keyword>
<dbReference type="AlphaFoldDB" id="A0A0L0P051"/>
<evidence type="ECO:0000256" key="3">
    <source>
        <dbReference type="ARBA" id="ARBA00022692"/>
    </source>
</evidence>
<feature type="transmembrane region" description="Helical" evidence="6">
    <location>
        <begin position="379"/>
        <end position="402"/>
    </location>
</feature>
<gene>
    <name evidence="8" type="ORF">QG37_03394</name>
</gene>
<dbReference type="Pfam" id="PF01490">
    <property type="entry name" value="Aa_trans"/>
    <property type="match status" value="1"/>
</dbReference>
<sequence length="480" mass="51842">MSDEKHKKELNVVISPLVSRFSEFDAGEHAVFVVQEEGPDFRGVTCLGAAVLIAKAQFGLGVLGIPETFLALGVVPGLICLLALCALSTWTGYIVGQFRLHHPHVYSIGDAAEIMFGTAGREFMGGAFWLYYALVYGASLLTLSIAFNTLTEHSLCTTAFVGIGAAMTFVLGTAIRTMKVMSWCGYIALASVFVSSWVVAIACLTQSTPVAAPKDEPVVKGIVAVATGKPFSTISSAIGVQLLSLCGTAAYFNIHSEMRDPSQYTKSLLLGQGFVIINYIILSCMIYGKVGNYVTSPALGSAGRLFQKISYGIAFPGLIFSCFFHSHLAGKYGLVRILRDTRHLQKNTKTHWITWVGNMVLSVVFGFVIASAIPFFNDLLSLVASLIGTSFMLIVPGFLALYEMCLYVRKQDDPLLAWVSECKRNWRRSKYSIITTVLAFIAIAFGLFILVAGTYGSVQSIINNYKAGVVAGAFDCGDNS</sequence>
<keyword evidence="4 6" id="KW-1133">Transmembrane helix</keyword>
<dbReference type="GO" id="GO:0015179">
    <property type="term" value="F:L-amino acid transmembrane transporter activity"/>
    <property type="evidence" value="ECO:0007669"/>
    <property type="project" value="TreeGrafter"/>
</dbReference>
<dbReference type="VEuPathDB" id="FungiDB:CJI96_0000005"/>
<protein>
    <recommendedName>
        <fullName evidence="7">Amino acid transporter transmembrane domain-containing protein</fullName>
    </recommendedName>
</protein>
<evidence type="ECO:0000256" key="1">
    <source>
        <dbReference type="ARBA" id="ARBA00004141"/>
    </source>
</evidence>
<reference evidence="9" key="1">
    <citation type="journal article" date="2015" name="BMC Genomics">
        <title>Draft genome of a commonly misdiagnosed multidrug resistant pathogen Candida auris.</title>
        <authorList>
            <person name="Chatterjee S."/>
            <person name="Alampalli S.V."/>
            <person name="Nageshan R.K."/>
            <person name="Chettiar S.T."/>
            <person name="Joshi S."/>
            <person name="Tatu U.S."/>
        </authorList>
    </citation>
    <scope>NUCLEOTIDE SEQUENCE [LARGE SCALE GENOMIC DNA]</scope>
    <source>
        <strain evidence="9">6684</strain>
    </source>
</reference>
<feature type="transmembrane region" description="Helical" evidence="6">
    <location>
        <begin position="351"/>
        <end position="373"/>
    </location>
</feature>
<evidence type="ECO:0000256" key="2">
    <source>
        <dbReference type="ARBA" id="ARBA00008066"/>
    </source>
</evidence>
<feature type="transmembrane region" description="Helical" evidence="6">
    <location>
        <begin position="69"/>
        <end position="90"/>
    </location>
</feature>
<dbReference type="EMBL" id="LGST01000022">
    <property type="protein sequence ID" value="KND99604.1"/>
    <property type="molecule type" value="Genomic_DNA"/>
</dbReference>
<comment type="caution">
    <text evidence="8">The sequence shown here is derived from an EMBL/GenBank/DDBJ whole genome shotgun (WGS) entry which is preliminary data.</text>
</comment>
<evidence type="ECO:0000313" key="9">
    <source>
        <dbReference type="Proteomes" id="UP000037122"/>
    </source>
</evidence>
<name>A0A0L0P051_CANAR</name>
<dbReference type="PANTHER" id="PTHR22950:SF683">
    <property type="entry name" value="AMINO ACID TRANSPORTER (EUROFUNG)"/>
    <property type="match status" value="1"/>
</dbReference>
<evidence type="ECO:0000256" key="5">
    <source>
        <dbReference type="ARBA" id="ARBA00023136"/>
    </source>
</evidence>
<dbReference type="VEuPathDB" id="FungiDB:CJJ07_004129"/>
<feature type="transmembrane region" description="Helical" evidence="6">
    <location>
        <begin position="268"/>
        <end position="289"/>
    </location>
</feature>
<feature type="transmembrane region" description="Helical" evidence="6">
    <location>
        <begin position="433"/>
        <end position="455"/>
    </location>
</feature>
<feature type="transmembrane region" description="Helical" evidence="6">
    <location>
        <begin position="309"/>
        <end position="330"/>
    </location>
</feature>
<feature type="transmembrane region" description="Helical" evidence="6">
    <location>
        <begin position="129"/>
        <end position="147"/>
    </location>
</feature>
<proteinExistence type="inferred from homology"/>
<organism evidence="8 9">
    <name type="scientific">Candidozyma auris</name>
    <name type="common">Yeast</name>
    <name type="synonym">Candida auris</name>
    <dbReference type="NCBI Taxonomy" id="498019"/>
    <lineage>
        <taxon>Eukaryota</taxon>
        <taxon>Fungi</taxon>
        <taxon>Dikarya</taxon>
        <taxon>Ascomycota</taxon>
        <taxon>Saccharomycotina</taxon>
        <taxon>Pichiomycetes</taxon>
        <taxon>Metschnikowiaceae</taxon>
        <taxon>Candidozyma</taxon>
    </lineage>
</organism>
<dbReference type="VEuPathDB" id="FungiDB:CJJ09_001956"/>
<accession>A0A0L0P051</accession>
<dbReference type="GO" id="GO:0016020">
    <property type="term" value="C:membrane"/>
    <property type="evidence" value="ECO:0007669"/>
    <property type="project" value="UniProtKB-SubCell"/>
</dbReference>
<evidence type="ECO:0000259" key="7">
    <source>
        <dbReference type="Pfam" id="PF01490"/>
    </source>
</evidence>
<feature type="transmembrane region" description="Helical" evidence="6">
    <location>
        <begin position="154"/>
        <end position="174"/>
    </location>
</feature>
<evidence type="ECO:0000256" key="6">
    <source>
        <dbReference type="SAM" id="Phobius"/>
    </source>
</evidence>
<dbReference type="VEuPathDB" id="FungiDB:CJI97_001773"/>
<comment type="subcellular location">
    <subcellularLocation>
        <location evidence="1">Membrane</location>
        <topology evidence="1">Multi-pass membrane protein</topology>
    </subcellularLocation>
</comment>
<feature type="transmembrane region" description="Helical" evidence="6">
    <location>
        <begin position="180"/>
        <end position="204"/>
    </location>
</feature>
<evidence type="ECO:0000256" key="4">
    <source>
        <dbReference type="ARBA" id="ARBA00022989"/>
    </source>
</evidence>
<comment type="similarity">
    <text evidence="2">Belongs to the amino acid/polyamine transporter 2 family.</text>
</comment>
<feature type="domain" description="Amino acid transporter transmembrane" evidence="7">
    <location>
        <begin position="45"/>
        <end position="402"/>
    </location>
</feature>
<dbReference type="PANTHER" id="PTHR22950">
    <property type="entry name" value="AMINO ACID TRANSPORTER"/>
    <property type="match status" value="1"/>
</dbReference>
<dbReference type="VEuPathDB" id="FungiDB:QG37_03394"/>